<evidence type="ECO:0000313" key="2">
    <source>
        <dbReference type="EMBL" id="KAF7345590.1"/>
    </source>
</evidence>
<name>A0A8H6XSM8_9AGAR</name>
<dbReference type="Gene3D" id="1.20.1280.50">
    <property type="match status" value="1"/>
</dbReference>
<dbReference type="AlphaFoldDB" id="A0A8H6XSM8"/>
<accession>A0A8H6XSM8</accession>
<dbReference type="Proteomes" id="UP000620124">
    <property type="component" value="Unassembled WGS sequence"/>
</dbReference>
<sequence length="562" mass="63630">MMCLRFVLHRDMLAVRKCFECGTILPAQREKASDSSAESDLRHHTLLGSNEPPLDSDLPVIQAIVSQNSTRLACLDTEIAQLRAQLEALEAERKAMSHALAQNRAILSPIRRLPPEVICEIFSFTLPSLSSALARDIFDANDSPWVLTGICHRWRAIAVCTPSLWSLFAMKYSQCHHPFYYPLSAAKIQIQRAQSLKIHFYGSESRDPLPQIEMFRLLIEHSSRWEELSLGLISAMLPLLSSIRGRLPLLCRLWVEWDTVASQAQLEVEGGESFDYFHAAPSLLDVGIYHEFQSIPTSLPVYQLTRYRLDAPLMIHCDILKLAKNLVEAHIDVDFDDEPWPDPVELIDLPYLRRLWVSYSNILDYLKAPSLEEIAVFLEGDECRETLLHLDPFVARSSCSLRALSIKGLPTTASLEILRKYPSIVKFALVIADASFGRDSCARINGLISNLIIPRPNRPVRGSIAPSRSGAAALSPQLSEIYVGCQETAYIDALLYLEMIESRLEAENCPLRTVAFFSHTMLPPRQRARFQALRKQGLELLWLEGPEASDVMEYWTFTEQWN</sequence>
<proteinExistence type="predicted"/>
<keyword evidence="1" id="KW-0175">Coiled coil</keyword>
<reference evidence="2" key="1">
    <citation type="submission" date="2020-05" db="EMBL/GenBank/DDBJ databases">
        <title>Mycena genomes resolve the evolution of fungal bioluminescence.</title>
        <authorList>
            <person name="Tsai I.J."/>
        </authorList>
    </citation>
    <scope>NUCLEOTIDE SEQUENCE</scope>
    <source>
        <strain evidence="2">CCC161011</strain>
    </source>
</reference>
<organism evidence="2 3">
    <name type="scientific">Mycena venus</name>
    <dbReference type="NCBI Taxonomy" id="2733690"/>
    <lineage>
        <taxon>Eukaryota</taxon>
        <taxon>Fungi</taxon>
        <taxon>Dikarya</taxon>
        <taxon>Basidiomycota</taxon>
        <taxon>Agaricomycotina</taxon>
        <taxon>Agaricomycetes</taxon>
        <taxon>Agaricomycetidae</taxon>
        <taxon>Agaricales</taxon>
        <taxon>Marasmiineae</taxon>
        <taxon>Mycenaceae</taxon>
        <taxon>Mycena</taxon>
    </lineage>
</organism>
<feature type="coiled-coil region" evidence="1">
    <location>
        <begin position="72"/>
        <end position="99"/>
    </location>
</feature>
<dbReference type="OrthoDB" id="3365698at2759"/>
<evidence type="ECO:0000313" key="3">
    <source>
        <dbReference type="Proteomes" id="UP000620124"/>
    </source>
</evidence>
<keyword evidence="3" id="KW-1185">Reference proteome</keyword>
<evidence type="ECO:0000256" key="1">
    <source>
        <dbReference type="SAM" id="Coils"/>
    </source>
</evidence>
<protein>
    <submittedName>
        <fullName evidence="2">ABC protein</fullName>
    </submittedName>
</protein>
<comment type="caution">
    <text evidence="2">The sequence shown here is derived from an EMBL/GenBank/DDBJ whole genome shotgun (WGS) entry which is preliminary data.</text>
</comment>
<dbReference type="EMBL" id="JACAZI010000013">
    <property type="protein sequence ID" value="KAF7345590.1"/>
    <property type="molecule type" value="Genomic_DNA"/>
</dbReference>
<gene>
    <name evidence="2" type="ORF">MVEN_01577800</name>
</gene>